<dbReference type="OrthoDB" id="336037at2"/>
<reference evidence="1" key="1">
    <citation type="journal article" date="2019" name="PLoS Negl. Trop. Dis.">
        <title>Revisiting the worldwide diversity of Leptospira species in the environment.</title>
        <authorList>
            <person name="Vincent A.T."/>
            <person name="Schiettekatte O."/>
            <person name="Bourhy P."/>
            <person name="Veyrier F.J."/>
            <person name="Picardeau M."/>
        </authorList>
    </citation>
    <scope>NUCLEOTIDE SEQUENCE [LARGE SCALE GENOMIC DNA]</scope>
    <source>
        <strain evidence="1">SCS5</strain>
    </source>
</reference>
<evidence type="ECO:0008006" key="3">
    <source>
        <dbReference type="Google" id="ProtNLM"/>
    </source>
</evidence>
<dbReference type="AlphaFoldDB" id="A0A4R9GPU4"/>
<accession>A0A4R9GPU4</accession>
<keyword evidence="2" id="KW-1185">Reference proteome</keyword>
<evidence type="ECO:0000313" key="2">
    <source>
        <dbReference type="Proteomes" id="UP000297855"/>
    </source>
</evidence>
<comment type="caution">
    <text evidence="1">The sequence shown here is derived from an EMBL/GenBank/DDBJ whole genome shotgun (WGS) entry which is preliminary data.</text>
</comment>
<gene>
    <name evidence="1" type="ORF">EHO61_08855</name>
</gene>
<dbReference type="Proteomes" id="UP000297855">
    <property type="component" value="Unassembled WGS sequence"/>
</dbReference>
<sequence>MKEETEIPTLEESYEFDYKFTTEEFDKLLLVQKKKCYLTGRPLTMANINLSHIIPFSKGGTHDFNNLCFVVEEAKRIKRHYTDEEIVELAVDIIKHLGPKYGYTIKKASK</sequence>
<protein>
    <recommendedName>
        <fullName evidence="3">HNH endonuclease</fullName>
    </recommendedName>
</protein>
<dbReference type="EMBL" id="RQEV01000009">
    <property type="protein sequence ID" value="TGK19000.1"/>
    <property type="molecule type" value="Genomic_DNA"/>
</dbReference>
<dbReference type="Gene3D" id="1.10.30.50">
    <property type="match status" value="1"/>
</dbReference>
<evidence type="ECO:0000313" key="1">
    <source>
        <dbReference type="EMBL" id="TGK19000.1"/>
    </source>
</evidence>
<name>A0A4R9GPU4_9LEPT</name>
<organism evidence="1 2">
    <name type="scientific">Leptospira fluminis</name>
    <dbReference type="NCBI Taxonomy" id="2484979"/>
    <lineage>
        <taxon>Bacteria</taxon>
        <taxon>Pseudomonadati</taxon>
        <taxon>Spirochaetota</taxon>
        <taxon>Spirochaetia</taxon>
        <taxon>Leptospirales</taxon>
        <taxon>Leptospiraceae</taxon>
        <taxon>Leptospira</taxon>
    </lineage>
</organism>
<proteinExistence type="predicted"/>
<dbReference type="RefSeq" id="WP_135813258.1">
    <property type="nucleotide sequence ID" value="NZ_RQEV01000009.1"/>
</dbReference>